<sequence>MNEFRLSMSVSLVICYENFATLTVGKGYGLNSLRTHYSSTKTIRMTSRWLIYHC</sequence>
<gene>
    <name evidence="1" type="ORF">OESDEN_22017</name>
</gene>
<organism evidence="1 2">
    <name type="scientific">Oesophagostomum dentatum</name>
    <name type="common">Nodular worm</name>
    <dbReference type="NCBI Taxonomy" id="61180"/>
    <lineage>
        <taxon>Eukaryota</taxon>
        <taxon>Metazoa</taxon>
        <taxon>Ecdysozoa</taxon>
        <taxon>Nematoda</taxon>
        <taxon>Chromadorea</taxon>
        <taxon>Rhabditida</taxon>
        <taxon>Rhabditina</taxon>
        <taxon>Rhabditomorpha</taxon>
        <taxon>Strongyloidea</taxon>
        <taxon>Strongylidae</taxon>
        <taxon>Oesophagostomum</taxon>
    </lineage>
</organism>
<reference evidence="1 2" key="1">
    <citation type="submission" date="2014-03" db="EMBL/GenBank/DDBJ databases">
        <title>Draft genome of the hookworm Oesophagostomum dentatum.</title>
        <authorList>
            <person name="Mitreva M."/>
        </authorList>
    </citation>
    <scope>NUCLEOTIDE SEQUENCE [LARGE SCALE GENOMIC DNA]</scope>
    <source>
        <strain evidence="1 2">OD-Hann</strain>
    </source>
</reference>
<evidence type="ECO:0000313" key="1">
    <source>
        <dbReference type="EMBL" id="KHJ78362.1"/>
    </source>
</evidence>
<protein>
    <submittedName>
        <fullName evidence="1">Uncharacterized protein</fullName>
    </submittedName>
</protein>
<dbReference type="Proteomes" id="UP000053660">
    <property type="component" value="Unassembled WGS sequence"/>
</dbReference>
<keyword evidence="2" id="KW-1185">Reference proteome</keyword>
<dbReference type="EMBL" id="KN609849">
    <property type="protein sequence ID" value="KHJ78362.1"/>
    <property type="molecule type" value="Genomic_DNA"/>
</dbReference>
<evidence type="ECO:0000313" key="2">
    <source>
        <dbReference type="Proteomes" id="UP000053660"/>
    </source>
</evidence>
<dbReference type="AlphaFoldDB" id="A0A0B1S4D3"/>
<accession>A0A0B1S4D3</accession>
<proteinExistence type="predicted"/>
<name>A0A0B1S4D3_OESDE</name>